<dbReference type="HOGENOM" id="CLU_036604_0_4_0"/>
<accession>B0VJ28</accession>
<protein>
    <submittedName>
        <fullName evidence="2">Glucokinase (Glucose kinase) (GlcK-like)</fullName>
        <ecNumber evidence="2">2.7.1.2</ecNumber>
    </submittedName>
</protein>
<evidence type="ECO:0000256" key="1">
    <source>
        <dbReference type="ARBA" id="ARBA00006479"/>
    </source>
</evidence>
<keyword evidence="2" id="KW-0808">Transferase</keyword>
<dbReference type="KEGG" id="caci:CLOAM1376"/>
<dbReference type="PANTHER" id="PTHR18964">
    <property type="entry name" value="ROK (REPRESSOR, ORF, KINASE) FAMILY"/>
    <property type="match status" value="1"/>
</dbReference>
<dbReference type="PANTHER" id="PTHR18964:SF149">
    <property type="entry name" value="BIFUNCTIONAL UDP-N-ACETYLGLUCOSAMINE 2-EPIMERASE_N-ACETYLMANNOSAMINE KINASE"/>
    <property type="match status" value="1"/>
</dbReference>
<dbReference type="GO" id="GO:0004340">
    <property type="term" value="F:glucokinase activity"/>
    <property type="evidence" value="ECO:0007669"/>
    <property type="project" value="UniProtKB-EC"/>
</dbReference>
<reference evidence="2 3" key="1">
    <citation type="journal article" date="2008" name="J. Bacteriol.">
        <title>'Candidatus Cloacamonas acidaminovorans': genome sequence reconstruction provides a first glimpse of a new bacterial division.</title>
        <authorList>
            <person name="Pelletier E."/>
            <person name="Kreimeyer A."/>
            <person name="Bocs S."/>
            <person name="Rouy Z."/>
            <person name="Gyapay G."/>
            <person name="Chouari R."/>
            <person name="Riviere D."/>
            <person name="Ganesan A."/>
            <person name="Daegelen P."/>
            <person name="Sghir A."/>
            <person name="Cohen G.N."/>
            <person name="Medigue C."/>
            <person name="Weissenbach J."/>
            <person name="Le Paslier D."/>
        </authorList>
    </citation>
    <scope>NUCLEOTIDE SEQUENCE [LARGE SCALE GENOMIC DNA]</scope>
    <source>
        <strain evidence="3">Evry</strain>
    </source>
</reference>
<evidence type="ECO:0000313" key="3">
    <source>
        <dbReference type="Proteomes" id="UP000002019"/>
    </source>
</evidence>
<dbReference type="EC" id="2.7.1.2" evidence="2"/>
<gene>
    <name evidence="2" type="ordered locus">CLOAM1376</name>
</gene>
<evidence type="ECO:0000313" key="2">
    <source>
        <dbReference type="EMBL" id="CAO81229.1"/>
    </source>
</evidence>
<dbReference type="EMBL" id="CU466930">
    <property type="protein sequence ID" value="CAO81229.1"/>
    <property type="molecule type" value="Genomic_DNA"/>
</dbReference>
<proteinExistence type="inferred from homology"/>
<dbReference type="AlphaFoldDB" id="B0VJ28"/>
<dbReference type="Proteomes" id="UP000002019">
    <property type="component" value="Chromosome"/>
</dbReference>
<dbReference type="Gene3D" id="3.30.420.40">
    <property type="match status" value="2"/>
</dbReference>
<name>B0VJ28_CLOAI</name>
<dbReference type="STRING" id="459349.CLOAM1376"/>
<sequence length="305" mass="33010">MNIFLGIDIGGSSFKYGWGNCEEGLQSYQTLVLQRKNIDDFFAVAKELFNDVDSKIGLNNIKGIGIGMPGAIDKTTGLVTENNPNLPFWVEHHPRELLPENCNIPFAFDNDANLMALAESYTQKKNYVIGVTVGSGIGCGIVIDGKIYHGAYGFAGELGHICIVDKGLKCNCGKNGCLEAYSSGEGLRRRLALKNPRYAEMDLSAILAIKETDTVVADYIKQGQLMLAIALSCLATCLDPEIIIIGGGAMDLGLYYIEELESEIRKRLPAAHSAKVKVAKAINGNKAGVLGAIKLIEDKFNSKEE</sequence>
<dbReference type="InterPro" id="IPR043129">
    <property type="entry name" value="ATPase_NBD"/>
</dbReference>
<comment type="similarity">
    <text evidence="1">Belongs to the ROK (NagC/XylR) family.</text>
</comment>
<dbReference type="RefSeq" id="WP_015425087.1">
    <property type="nucleotide sequence ID" value="NC_020449.1"/>
</dbReference>
<dbReference type="InterPro" id="IPR000600">
    <property type="entry name" value="ROK"/>
</dbReference>
<dbReference type="OrthoDB" id="9810372at2"/>
<dbReference type="eggNOG" id="COG1940">
    <property type="taxonomic scope" value="Bacteria"/>
</dbReference>
<dbReference type="SUPFAM" id="SSF53067">
    <property type="entry name" value="Actin-like ATPase domain"/>
    <property type="match status" value="1"/>
</dbReference>
<dbReference type="Pfam" id="PF00480">
    <property type="entry name" value="ROK"/>
    <property type="match status" value="1"/>
</dbReference>
<dbReference type="InterPro" id="IPR049874">
    <property type="entry name" value="ROK_cs"/>
</dbReference>
<dbReference type="PROSITE" id="PS01125">
    <property type="entry name" value="ROK"/>
    <property type="match status" value="1"/>
</dbReference>
<organism evidence="2 3">
    <name type="scientific">Cloacimonas acidaminovorans (strain Evry)</name>
    <dbReference type="NCBI Taxonomy" id="459349"/>
    <lineage>
        <taxon>Bacteria</taxon>
        <taxon>Pseudomonadati</taxon>
        <taxon>Candidatus Cloacimonadota</taxon>
        <taxon>Candidatus Cloacimonadia</taxon>
        <taxon>Candidatus Cloacimonadales</taxon>
        <taxon>Candidatus Cloacimonadaceae</taxon>
        <taxon>Candidatus Cloacimonas</taxon>
    </lineage>
</organism>
<keyword evidence="3" id="KW-1185">Reference proteome</keyword>